<dbReference type="KEGG" id="vcn:VOLCADRAFT_105639"/>
<dbReference type="InParanoid" id="D8U208"/>
<feature type="compositionally biased region" description="Low complexity" evidence="1">
    <location>
        <begin position="304"/>
        <end position="317"/>
    </location>
</feature>
<protein>
    <recommendedName>
        <fullName evidence="4">FAD dependent oxidoreductase domain-containing protein</fullName>
    </recommendedName>
</protein>
<accession>D8U208</accession>
<dbReference type="EMBL" id="GL378352">
    <property type="protein sequence ID" value="EFJ46200.1"/>
    <property type="molecule type" value="Genomic_DNA"/>
</dbReference>
<organism evidence="3">
    <name type="scientific">Volvox carteri f. nagariensis</name>
    <dbReference type="NCBI Taxonomy" id="3068"/>
    <lineage>
        <taxon>Eukaryota</taxon>
        <taxon>Viridiplantae</taxon>
        <taxon>Chlorophyta</taxon>
        <taxon>core chlorophytes</taxon>
        <taxon>Chlorophyceae</taxon>
        <taxon>CS clade</taxon>
        <taxon>Chlamydomonadales</taxon>
        <taxon>Volvocaceae</taxon>
        <taxon>Volvox</taxon>
    </lineage>
</organism>
<feature type="compositionally biased region" description="Low complexity" evidence="1">
    <location>
        <begin position="83"/>
        <end position="92"/>
    </location>
</feature>
<feature type="region of interest" description="Disordered" evidence="1">
    <location>
        <begin position="431"/>
        <end position="460"/>
    </location>
</feature>
<feature type="region of interest" description="Disordered" evidence="1">
    <location>
        <begin position="268"/>
        <end position="322"/>
    </location>
</feature>
<name>D8U208_VOLCA</name>
<feature type="compositionally biased region" description="Polar residues" evidence="1">
    <location>
        <begin position="284"/>
        <end position="303"/>
    </location>
</feature>
<evidence type="ECO:0000313" key="2">
    <source>
        <dbReference type="EMBL" id="EFJ46200.1"/>
    </source>
</evidence>
<dbReference type="Pfam" id="PF13450">
    <property type="entry name" value="NAD_binding_8"/>
    <property type="match status" value="1"/>
</dbReference>
<dbReference type="eggNOG" id="ENOG502SAPH">
    <property type="taxonomic scope" value="Eukaryota"/>
</dbReference>
<dbReference type="RefSeq" id="XP_002952647.1">
    <property type="nucleotide sequence ID" value="XM_002952601.1"/>
</dbReference>
<reference evidence="2 3" key="1">
    <citation type="journal article" date="2010" name="Science">
        <title>Genomic analysis of organismal complexity in the multicellular green alga Volvox carteri.</title>
        <authorList>
            <person name="Prochnik S.E."/>
            <person name="Umen J."/>
            <person name="Nedelcu A.M."/>
            <person name="Hallmann A."/>
            <person name="Miller S.M."/>
            <person name="Nishii I."/>
            <person name="Ferris P."/>
            <person name="Kuo A."/>
            <person name="Mitros T."/>
            <person name="Fritz-Laylin L.K."/>
            <person name="Hellsten U."/>
            <person name="Chapman J."/>
            <person name="Simakov O."/>
            <person name="Rensing S.A."/>
            <person name="Terry A."/>
            <person name="Pangilinan J."/>
            <person name="Kapitonov V."/>
            <person name="Jurka J."/>
            <person name="Salamov A."/>
            <person name="Shapiro H."/>
            <person name="Schmutz J."/>
            <person name="Grimwood J."/>
            <person name="Lindquist E."/>
            <person name="Lucas S."/>
            <person name="Grigoriev I.V."/>
            <person name="Schmitt R."/>
            <person name="Kirk D."/>
            <person name="Rokhsar D.S."/>
        </authorList>
    </citation>
    <scope>NUCLEOTIDE SEQUENCE [LARGE SCALE GENOMIC DNA]</scope>
    <source>
        <strain evidence="3">f. Nagariensis / Eve</strain>
    </source>
</reference>
<evidence type="ECO:0008006" key="4">
    <source>
        <dbReference type="Google" id="ProtNLM"/>
    </source>
</evidence>
<keyword evidence="3" id="KW-1185">Reference proteome</keyword>
<dbReference type="Gene3D" id="3.90.660.10">
    <property type="match status" value="1"/>
</dbReference>
<feature type="compositionally biased region" description="Gly residues" evidence="1">
    <location>
        <begin position="93"/>
        <end position="111"/>
    </location>
</feature>
<dbReference type="InterPro" id="IPR036188">
    <property type="entry name" value="FAD/NAD-bd_sf"/>
</dbReference>
<dbReference type="Proteomes" id="UP000001058">
    <property type="component" value="Unassembled WGS sequence"/>
</dbReference>
<feature type="region of interest" description="Disordered" evidence="1">
    <location>
        <begin position="525"/>
        <end position="547"/>
    </location>
</feature>
<dbReference type="OrthoDB" id="2161133at2759"/>
<dbReference type="Gene3D" id="3.50.50.60">
    <property type="entry name" value="FAD/NAD(P)-binding domain"/>
    <property type="match status" value="1"/>
</dbReference>
<dbReference type="PANTHER" id="PTHR16128:SF5">
    <property type="entry name" value="FAD_NAD(P)-BINDING OXIDOREDUCTASE FAMILY PROTEIN"/>
    <property type="match status" value="1"/>
</dbReference>
<evidence type="ECO:0000256" key="1">
    <source>
        <dbReference type="SAM" id="MobiDB-lite"/>
    </source>
</evidence>
<dbReference type="AlphaFoldDB" id="D8U208"/>
<gene>
    <name evidence="2" type="ORF">VOLCADRAFT_105639</name>
</gene>
<evidence type="ECO:0000313" key="3">
    <source>
        <dbReference type="Proteomes" id="UP000001058"/>
    </source>
</evidence>
<dbReference type="GeneID" id="9627310"/>
<feature type="compositionally biased region" description="Gly residues" evidence="1">
    <location>
        <begin position="269"/>
        <end position="283"/>
    </location>
</feature>
<feature type="region of interest" description="Disordered" evidence="1">
    <location>
        <begin position="77"/>
        <end position="111"/>
    </location>
</feature>
<proteinExistence type="predicted"/>
<sequence>MPVGGLFLRNASKQHNKLFYLSYAQKLACEAHSAGSMRRMSTGIATPQVAVIGAGISGAICSHLLSRRGAKVDVFDMGRQHPGGRASSRVPGPSGGSSAAGGGGGGVGNGGASSLAPGTDFQFDYGCQFLTATSPHMRRLVEEWLEAGVVAEWRPRLGVYDAARGVVKSGEELSAAEVLEVGSSRLPPLPPPGAPLYVGVPAMGALDVCTDMYPYPGTDDRLLVPYYRPIVAPVPAQYFADYFPVQRARWSGSSWLLGAQRFRPRGAVEAGGGGGGVCGGGGNTRTSESHGSQQNDAATVCTTPSSSPSAAPASASAGGSGGRVANVDGCWMDLGAPYDALVFTDSQVARPDAPGYVELQGGPPSLQELTTRLREQIRVPQFILMVGWNPQQQQQQPAVAATSTAGQVPQLPADALHVVGGSAVHWVAVDSSKPAPPRSRRHRSSHPTAGAAATPPHPWAQRRYGTRIAVGLHVGTSARGLDWSRLLRVALRLRRQWLRCSACRPQLSCGAAGWYVEGRSRVQELGHHSSERPGASVKGRRGLQMAPTPPMPGVILPDGLLLERCLAQLGAPGSDRPAGVRIKWLRVLEDLSVIR</sequence>
<dbReference type="SUPFAM" id="SSF51971">
    <property type="entry name" value="Nucleotide-binding domain"/>
    <property type="match status" value="1"/>
</dbReference>
<dbReference type="PANTHER" id="PTHR16128">
    <property type="entry name" value="FAD/NAD(P)-BINDING OXIDOREDUCTASE FAMILY PROTEIN"/>
    <property type="match status" value="1"/>
</dbReference>